<evidence type="ECO:0000259" key="3">
    <source>
        <dbReference type="PROSITE" id="PS50801"/>
    </source>
</evidence>
<dbReference type="RefSeq" id="WP_052217160.1">
    <property type="nucleotide sequence ID" value="NZ_LGTE01000005.1"/>
</dbReference>
<dbReference type="InterPro" id="IPR002645">
    <property type="entry name" value="STAS_dom"/>
</dbReference>
<dbReference type="Gene3D" id="3.30.750.24">
    <property type="entry name" value="STAS domain"/>
    <property type="match status" value="1"/>
</dbReference>
<keyword evidence="5" id="KW-1185">Reference proteome</keyword>
<evidence type="ECO:0000313" key="4">
    <source>
        <dbReference type="EMBL" id="KNZ70169.1"/>
    </source>
</evidence>
<dbReference type="AlphaFoldDB" id="A0A0L6W4Z1"/>
<dbReference type="NCBIfam" id="TIGR00377">
    <property type="entry name" value="ant_ant_sig"/>
    <property type="match status" value="1"/>
</dbReference>
<name>A0A0L6W4Z1_9FIRM</name>
<protein>
    <recommendedName>
        <fullName evidence="2">Anti-sigma factor antagonist</fullName>
    </recommendedName>
</protein>
<sequence length="106" mass="11800">MLELQTIVKGTDRMIELIGELDIATVDKFKTSVEEARQGATALTLNMEKLSFVDSTGVGGLLNVIKSLKNDNIDVKIRNLSAEVYEVFDLLGLPMLLGREVFEQRE</sequence>
<reference evidence="5" key="1">
    <citation type="submission" date="2015-07" db="EMBL/GenBank/DDBJ databases">
        <title>Complete Genome of Thermincola ferriacetica strain Z-0001T.</title>
        <authorList>
            <person name="Lusk B."/>
            <person name="Badalamenti J.P."/>
            <person name="Parameswaran P."/>
            <person name="Bond D.R."/>
            <person name="Torres C.I."/>
        </authorList>
    </citation>
    <scope>NUCLEOTIDE SEQUENCE [LARGE SCALE GENOMIC DNA]</scope>
    <source>
        <strain evidence="5">Z-0001</strain>
    </source>
</reference>
<dbReference type="CDD" id="cd07043">
    <property type="entry name" value="STAS_anti-anti-sigma_factors"/>
    <property type="match status" value="1"/>
</dbReference>
<dbReference type="InterPro" id="IPR036513">
    <property type="entry name" value="STAS_dom_sf"/>
</dbReference>
<accession>A0A0L6W4Z1</accession>
<dbReference type="PANTHER" id="PTHR33495">
    <property type="entry name" value="ANTI-SIGMA FACTOR ANTAGONIST TM_1081-RELATED-RELATED"/>
    <property type="match status" value="1"/>
</dbReference>
<organism evidence="4 5">
    <name type="scientific">Thermincola ferriacetica</name>
    <dbReference type="NCBI Taxonomy" id="281456"/>
    <lineage>
        <taxon>Bacteria</taxon>
        <taxon>Bacillati</taxon>
        <taxon>Bacillota</taxon>
        <taxon>Clostridia</taxon>
        <taxon>Eubacteriales</taxon>
        <taxon>Thermincolaceae</taxon>
        <taxon>Thermincola</taxon>
    </lineage>
</organism>
<evidence type="ECO:0000313" key="5">
    <source>
        <dbReference type="Proteomes" id="UP000037175"/>
    </source>
</evidence>
<comment type="similarity">
    <text evidence="1 2">Belongs to the anti-sigma-factor antagonist family.</text>
</comment>
<comment type="caution">
    <text evidence="4">The sequence shown here is derived from an EMBL/GenBank/DDBJ whole genome shotgun (WGS) entry which is preliminary data.</text>
</comment>
<evidence type="ECO:0000256" key="2">
    <source>
        <dbReference type="RuleBase" id="RU003749"/>
    </source>
</evidence>
<dbReference type="GO" id="GO:0043856">
    <property type="term" value="F:anti-sigma factor antagonist activity"/>
    <property type="evidence" value="ECO:0007669"/>
    <property type="project" value="InterPro"/>
</dbReference>
<dbReference type="Proteomes" id="UP000037175">
    <property type="component" value="Unassembled WGS sequence"/>
</dbReference>
<gene>
    <name evidence="4" type="ORF">Tfer_1039</name>
</gene>
<dbReference type="SUPFAM" id="SSF52091">
    <property type="entry name" value="SpoIIaa-like"/>
    <property type="match status" value="1"/>
</dbReference>
<feature type="domain" description="STAS" evidence="3">
    <location>
        <begin position="14"/>
        <end position="106"/>
    </location>
</feature>
<evidence type="ECO:0000256" key="1">
    <source>
        <dbReference type="ARBA" id="ARBA00009013"/>
    </source>
</evidence>
<proteinExistence type="inferred from homology"/>
<dbReference type="InterPro" id="IPR003658">
    <property type="entry name" value="Anti-sigma_ant"/>
</dbReference>
<dbReference type="Pfam" id="PF01740">
    <property type="entry name" value="STAS"/>
    <property type="match status" value="1"/>
</dbReference>
<dbReference type="PROSITE" id="PS50801">
    <property type="entry name" value="STAS"/>
    <property type="match status" value="1"/>
</dbReference>
<dbReference type="EMBL" id="LGTE01000005">
    <property type="protein sequence ID" value="KNZ70169.1"/>
    <property type="molecule type" value="Genomic_DNA"/>
</dbReference>